<protein>
    <submittedName>
        <fullName evidence="1">Uncharacterized protein</fullName>
    </submittedName>
</protein>
<evidence type="ECO:0000313" key="2">
    <source>
        <dbReference type="Proteomes" id="UP000249057"/>
    </source>
</evidence>
<reference evidence="1" key="1">
    <citation type="submission" date="2018-02" db="EMBL/GenBank/DDBJ databases">
        <title>The genomes of Aspergillus section Nigri reveals drivers in fungal speciation.</title>
        <authorList>
            <consortium name="DOE Joint Genome Institute"/>
            <person name="Vesth T.C."/>
            <person name="Nybo J."/>
            <person name="Theobald S."/>
            <person name="Brandl J."/>
            <person name="Frisvad J.C."/>
            <person name="Nielsen K.F."/>
            <person name="Lyhne E.K."/>
            <person name="Kogle M.E."/>
            <person name="Kuo A."/>
            <person name="Riley R."/>
            <person name="Clum A."/>
            <person name="Nolan M."/>
            <person name="Lipzen A."/>
            <person name="Salamov A."/>
            <person name="Henrissat B."/>
            <person name="Wiebenga A."/>
            <person name="De vries R.P."/>
            <person name="Grigoriev I.V."/>
            <person name="Mortensen U.H."/>
            <person name="Andersen M.R."/>
            <person name="Baker S.E."/>
        </authorList>
    </citation>
    <scope>NUCLEOTIDE SEQUENCE</scope>
    <source>
        <strain evidence="1">CBS 621.78</strain>
    </source>
</reference>
<dbReference type="Proteomes" id="UP000249057">
    <property type="component" value="Unassembled WGS sequence"/>
</dbReference>
<dbReference type="EMBL" id="KZ825325">
    <property type="protein sequence ID" value="RAH48316.1"/>
    <property type="molecule type" value="Genomic_DNA"/>
</dbReference>
<organism evidence="1 2">
    <name type="scientific">Aspergillus brunneoviolaceus CBS 621.78</name>
    <dbReference type="NCBI Taxonomy" id="1450534"/>
    <lineage>
        <taxon>Eukaryota</taxon>
        <taxon>Fungi</taxon>
        <taxon>Dikarya</taxon>
        <taxon>Ascomycota</taxon>
        <taxon>Pezizomycotina</taxon>
        <taxon>Eurotiomycetes</taxon>
        <taxon>Eurotiomycetidae</taxon>
        <taxon>Eurotiales</taxon>
        <taxon>Aspergillaceae</taxon>
        <taxon>Aspergillus</taxon>
        <taxon>Aspergillus subgen. Circumdati</taxon>
    </lineage>
</organism>
<gene>
    <name evidence="1" type="ORF">BO95DRAFT_429695</name>
</gene>
<keyword evidence="2" id="KW-1185">Reference proteome</keyword>
<evidence type="ECO:0000313" key="1">
    <source>
        <dbReference type="EMBL" id="RAH48316.1"/>
    </source>
</evidence>
<accession>A0ACD1GGV2</accession>
<name>A0ACD1GGV2_9EURO</name>
<sequence length="207" mass="24447">MGLLPMKSFFQWFGFSKTRKSKEDHSCRLLDDTLIHSNTSYWSLSELPFTHSKWDLHYISIEHALRSAEHIEDLPEGKVCYNKKGLPYQEHPKEYENREKIFPPGKTHREGPLRPEDRMWKTGTEPGPARIIGPQKEHEPRCRKRPHWKLPTYWKPCYHDKQRGYDDKNMVSATYHSVHLRRPFIVLFGVFLPPSTASDCRNLSFVA</sequence>
<proteinExistence type="predicted"/>